<keyword evidence="2" id="KW-1185">Reference proteome</keyword>
<evidence type="ECO:0000313" key="2">
    <source>
        <dbReference type="Proteomes" id="UP000789920"/>
    </source>
</evidence>
<protein>
    <submittedName>
        <fullName evidence="1">14180_t:CDS:1</fullName>
    </submittedName>
</protein>
<organism evidence="1 2">
    <name type="scientific">Racocetra persica</name>
    <dbReference type="NCBI Taxonomy" id="160502"/>
    <lineage>
        <taxon>Eukaryota</taxon>
        <taxon>Fungi</taxon>
        <taxon>Fungi incertae sedis</taxon>
        <taxon>Mucoromycota</taxon>
        <taxon>Glomeromycotina</taxon>
        <taxon>Glomeromycetes</taxon>
        <taxon>Diversisporales</taxon>
        <taxon>Gigasporaceae</taxon>
        <taxon>Racocetra</taxon>
    </lineage>
</organism>
<name>A0ACA9Q998_9GLOM</name>
<reference evidence="1" key="1">
    <citation type="submission" date="2021-06" db="EMBL/GenBank/DDBJ databases">
        <authorList>
            <person name="Kallberg Y."/>
            <person name="Tangrot J."/>
            <person name="Rosling A."/>
        </authorList>
    </citation>
    <scope>NUCLEOTIDE SEQUENCE</scope>
    <source>
        <strain evidence="1">MA461A</strain>
    </source>
</reference>
<gene>
    <name evidence="1" type="ORF">RPERSI_LOCUS13357</name>
</gene>
<comment type="caution">
    <text evidence="1">The sequence shown here is derived from an EMBL/GenBank/DDBJ whole genome shotgun (WGS) entry which is preliminary data.</text>
</comment>
<evidence type="ECO:0000313" key="1">
    <source>
        <dbReference type="EMBL" id="CAG8743068.1"/>
    </source>
</evidence>
<dbReference type="Proteomes" id="UP000789920">
    <property type="component" value="Unassembled WGS sequence"/>
</dbReference>
<proteinExistence type="predicted"/>
<dbReference type="EMBL" id="CAJVQC010029598">
    <property type="protein sequence ID" value="CAG8743068.1"/>
    <property type="molecule type" value="Genomic_DNA"/>
</dbReference>
<feature type="non-terminal residue" evidence="1">
    <location>
        <position position="479"/>
    </location>
</feature>
<sequence length="479" mass="54848">MPQPCFFTGIQASGTLTLGNYLGVIRHILEIQDKYEVIIMICDLHALTVPKPNFNYREVGHEIAALLYACGLKEENCKIFIQSEIKEHVELAYLLSPHITVSVLSNMIQYKEKKKEKESGNLALLSYPVLMAADIFLYDADLVIVGQDQTQHLELATNIAQKFNNFYNKNLLKIPKFTIPHLGAKIMGLKNPQKKMSKSENDFLALLDNPQVVAKKIKEAETDSENKIYYDPTKKAGISNLLTIYALLKNQEIREAEKELQNLNYHQFKLKLIDLLNENLGKIQKKYVEKIKRSLANVSPRSSFLEHYVEALRHYEAEAIKKNVVYEKIMSPVDLKFIKDSIDASNELNQEEKEGLKSIYASDDIESVLKMKETVFTHILEERNLKAARNDFIKNNHSQQQGYNDEIRKTRNPSLFDSAELDGPPLLNIDELDSKFHDYENLTLNELEAIKNDLIATIKNRRATKKLSELLSQAKTCAD</sequence>
<accession>A0ACA9Q998</accession>